<dbReference type="SMART" id="SM00382">
    <property type="entry name" value="AAA"/>
    <property type="match status" value="1"/>
</dbReference>
<evidence type="ECO:0000313" key="6">
    <source>
        <dbReference type="EMBL" id="AFV11785.1"/>
    </source>
</evidence>
<keyword evidence="4" id="KW-1278">Translocase</keyword>
<dbReference type="OrthoDB" id="9799337at2"/>
<gene>
    <name evidence="6" type="primary">hmuV</name>
    <name evidence="6" type="ordered locus">Tph_c15800</name>
</gene>
<evidence type="ECO:0000259" key="5">
    <source>
        <dbReference type="PROSITE" id="PS50893"/>
    </source>
</evidence>
<dbReference type="SUPFAM" id="SSF52540">
    <property type="entry name" value="P-loop containing nucleoside triphosphate hydrolases"/>
    <property type="match status" value="1"/>
</dbReference>
<keyword evidence="6" id="KW-0378">Hydrolase</keyword>
<dbReference type="PANTHER" id="PTHR42794">
    <property type="entry name" value="HEMIN IMPORT ATP-BINDING PROTEIN HMUV"/>
    <property type="match status" value="1"/>
</dbReference>
<dbReference type="AlphaFoldDB" id="K4LIM1"/>
<dbReference type="GO" id="GO:0005524">
    <property type="term" value="F:ATP binding"/>
    <property type="evidence" value="ECO:0007669"/>
    <property type="project" value="UniProtKB-KW"/>
</dbReference>
<reference evidence="6 7" key="1">
    <citation type="journal article" date="2012" name="BMC Genomics">
        <title>Genome-guided analysis of physiological and morphological traits of the fermentative acetate oxidizer Thermacetogenium phaeum.</title>
        <authorList>
            <person name="Oehler D."/>
            <person name="Poehlein A."/>
            <person name="Leimbach A."/>
            <person name="Muller N."/>
            <person name="Daniel R."/>
            <person name="Gottschalk G."/>
            <person name="Schink B."/>
        </authorList>
    </citation>
    <scope>NUCLEOTIDE SEQUENCE [LARGE SCALE GENOMIC DNA]</scope>
    <source>
        <strain evidence="7">ATCC BAA-254 / DSM 26808 / PB</strain>
    </source>
</reference>
<dbReference type="CDD" id="cd03214">
    <property type="entry name" value="ABC_Iron-Siderophores_B12_Hemin"/>
    <property type="match status" value="1"/>
</dbReference>
<evidence type="ECO:0000256" key="2">
    <source>
        <dbReference type="ARBA" id="ARBA00022741"/>
    </source>
</evidence>
<keyword evidence="3 6" id="KW-0067">ATP-binding</keyword>
<protein>
    <submittedName>
        <fullName evidence="6">Hemin ABC transport system ATP-binding protein HmuV</fullName>
        <ecNumber evidence="6">3.6.3.-</ecNumber>
    </submittedName>
</protein>
<dbReference type="PROSITE" id="PS50893">
    <property type="entry name" value="ABC_TRANSPORTER_2"/>
    <property type="match status" value="1"/>
</dbReference>
<feature type="domain" description="ABC transporter" evidence="5">
    <location>
        <begin position="5"/>
        <end position="241"/>
    </location>
</feature>
<evidence type="ECO:0000256" key="4">
    <source>
        <dbReference type="ARBA" id="ARBA00022967"/>
    </source>
</evidence>
<dbReference type="Gene3D" id="3.40.50.300">
    <property type="entry name" value="P-loop containing nucleotide triphosphate hydrolases"/>
    <property type="match status" value="1"/>
</dbReference>
<dbReference type="RefSeq" id="WP_015050665.1">
    <property type="nucleotide sequence ID" value="NC_018870.1"/>
</dbReference>
<accession>K4LIM1</accession>
<evidence type="ECO:0000256" key="1">
    <source>
        <dbReference type="ARBA" id="ARBA00022448"/>
    </source>
</evidence>
<dbReference type="Pfam" id="PF00005">
    <property type="entry name" value="ABC_tran"/>
    <property type="match status" value="1"/>
</dbReference>
<organism evidence="6 7">
    <name type="scientific">Thermacetogenium phaeum (strain ATCC BAA-254 / DSM 26808 / PB)</name>
    <dbReference type="NCBI Taxonomy" id="1089553"/>
    <lineage>
        <taxon>Bacteria</taxon>
        <taxon>Bacillati</taxon>
        <taxon>Bacillota</taxon>
        <taxon>Clostridia</taxon>
        <taxon>Thermoanaerobacterales</taxon>
        <taxon>Thermoanaerobacteraceae</taxon>
        <taxon>Thermacetogenium</taxon>
    </lineage>
</organism>
<dbReference type="InterPro" id="IPR017871">
    <property type="entry name" value="ABC_transporter-like_CS"/>
</dbReference>
<dbReference type="KEGG" id="tpz:Tph_c15800"/>
<evidence type="ECO:0000256" key="3">
    <source>
        <dbReference type="ARBA" id="ARBA00022840"/>
    </source>
</evidence>
<dbReference type="Proteomes" id="UP000000467">
    <property type="component" value="Chromosome"/>
</dbReference>
<keyword evidence="7" id="KW-1185">Reference proteome</keyword>
<dbReference type="GO" id="GO:0016887">
    <property type="term" value="F:ATP hydrolysis activity"/>
    <property type="evidence" value="ECO:0007669"/>
    <property type="project" value="InterPro"/>
</dbReference>
<dbReference type="FunFam" id="3.40.50.300:FF:000134">
    <property type="entry name" value="Iron-enterobactin ABC transporter ATP-binding protein"/>
    <property type="match status" value="1"/>
</dbReference>
<dbReference type="eggNOG" id="COG1120">
    <property type="taxonomic scope" value="Bacteria"/>
</dbReference>
<keyword evidence="1" id="KW-0813">Transport</keyword>
<dbReference type="PROSITE" id="PS00211">
    <property type="entry name" value="ABC_TRANSPORTER_1"/>
    <property type="match status" value="1"/>
</dbReference>
<dbReference type="EC" id="3.6.3.-" evidence="6"/>
<keyword evidence="2" id="KW-0547">Nucleotide-binding</keyword>
<sequence length="431" mass="47373">MDMIFRIHGVEFRYGARQALRGVSLDVPPGSFLGIIGPNAAGKSTLLKTIAATLRPTRGVVYYCGERLDKISRRDYARDVSVVPQEMEAHFPFSVLEVVLMGRHPYLGRFSGESEEDLRIARRAMEAANCWHLRDRSILELSGGERQRVVLARALAQNPQVILLDEPVAHLDLNAQLEVLNLLKEMNDKLGVTVIGVFHDLNLAAQYSDRLIVLREGEVYAAGTPDQVLTPEIIKEVYGADVLVIRHPLTGAPQVVLLPAAGDNPEADYPHVHLICGGGIGSNLMGRLTRMGCRVSAGVLNIKDTDWEVGRALGLQIVEEKPFSPITLESYDSNLKVAEGADLIFLLEIPFGRGNILNLKVLEPLLASGKKCFLINPGQLPERDYTGGTAMQIVEVLREQGLLFLPDQQAVLRIVQNYRKGDHGAEKTALG</sequence>
<dbReference type="HOGENOM" id="CLU_000604_0_0_9"/>
<dbReference type="EMBL" id="CP003732">
    <property type="protein sequence ID" value="AFV11785.1"/>
    <property type="molecule type" value="Genomic_DNA"/>
</dbReference>
<dbReference type="PANTHER" id="PTHR42794:SF1">
    <property type="entry name" value="HEMIN IMPORT ATP-BINDING PROTEIN HMUV"/>
    <property type="match status" value="1"/>
</dbReference>
<evidence type="ECO:0000313" key="7">
    <source>
        <dbReference type="Proteomes" id="UP000000467"/>
    </source>
</evidence>
<dbReference type="InterPro" id="IPR003593">
    <property type="entry name" value="AAA+_ATPase"/>
</dbReference>
<dbReference type="NCBIfam" id="NF010068">
    <property type="entry name" value="PRK13548.1"/>
    <property type="match status" value="1"/>
</dbReference>
<dbReference type="STRING" id="1089553.Tph_c15800"/>
<dbReference type="InterPro" id="IPR003439">
    <property type="entry name" value="ABC_transporter-like_ATP-bd"/>
</dbReference>
<name>K4LIM1_THEPS</name>
<proteinExistence type="predicted"/>
<dbReference type="InterPro" id="IPR027417">
    <property type="entry name" value="P-loop_NTPase"/>
</dbReference>